<dbReference type="AlphaFoldDB" id="A0AAD1ZSV2"/>
<reference evidence="1" key="1">
    <citation type="submission" date="2023-05" db="EMBL/GenBank/DDBJ databases">
        <authorList>
            <person name="Huff M."/>
        </authorList>
    </citation>
    <scope>NUCLEOTIDE SEQUENCE</scope>
</reference>
<proteinExistence type="predicted"/>
<keyword evidence="2" id="KW-1185">Reference proteome</keyword>
<organism evidence="1 2">
    <name type="scientific">Fraxinus pennsylvanica</name>
    <dbReference type="NCBI Taxonomy" id="56036"/>
    <lineage>
        <taxon>Eukaryota</taxon>
        <taxon>Viridiplantae</taxon>
        <taxon>Streptophyta</taxon>
        <taxon>Embryophyta</taxon>
        <taxon>Tracheophyta</taxon>
        <taxon>Spermatophyta</taxon>
        <taxon>Magnoliopsida</taxon>
        <taxon>eudicotyledons</taxon>
        <taxon>Gunneridae</taxon>
        <taxon>Pentapetalae</taxon>
        <taxon>asterids</taxon>
        <taxon>lamiids</taxon>
        <taxon>Lamiales</taxon>
        <taxon>Oleaceae</taxon>
        <taxon>Oleeae</taxon>
        <taxon>Fraxinus</taxon>
    </lineage>
</organism>
<protein>
    <submittedName>
        <fullName evidence="1">Uncharacterized protein</fullName>
    </submittedName>
</protein>
<dbReference type="Proteomes" id="UP000834106">
    <property type="component" value="Chromosome 13"/>
</dbReference>
<evidence type="ECO:0000313" key="1">
    <source>
        <dbReference type="EMBL" id="CAI9775216.1"/>
    </source>
</evidence>
<accession>A0AAD1ZSV2</accession>
<name>A0AAD1ZSV2_9LAMI</name>
<sequence>MRCALVVLPGHSATCGSKLFSGIADHIGDLDFSPVSQITAPFVEVSVVILLRFAIVLRVAKQNQLCVAESRHGYVMRPSGFAGHSATCGSKIFSGITDHIGDLDFSPVSQITAPFVEVSMVILRRFAIVLCPPQLNFAKNTYKGAVGNSTPDGTLAYFDENDQLQSVLILSLATGPSAFTPTFSMK</sequence>
<gene>
    <name evidence="1" type="ORF">FPE_LOCUS22646</name>
</gene>
<evidence type="ECO:0000313" key="2">
    <source>
        <dbReference type="Proteomes" id="UP000834106"/>
    </source>
</evidence>
<dbReference type="EMBL" id="OU503048">
    <property type="protein sequence ID" value="CAI9775216.1"/>
    <property type="molecule type" value="Genomic_DNA"/>
</dbReference>